<keyword evidence="2" id="KW-1064">Adaptive immunity</keyword>
<keyword evidence="5" id="KW-0391">Immunity</keyword>
<dbReference type="InterPro" id="IPR051287">
    <property type="entry name" value="TCR_variable_region"/>
</dbReference>
<dbReference type="SMART" id="SM00406">
    <property type="entry name" value="IGv"/>
    <property type="match status" value="1"/>
</dbReference>
<evidence type="ECO:0000256" key="2">
    <source>
        <dbReference type="ARBA" id="ARBA00023130"/>
    </source>
</evidence>
<dbReference type="SUPFAM" id="SSF48726">
    <property type="entry name" value="Immunoglobulin"/>
    <property type="match status" value="1"/>
</dbReference>
<dbReference type="Gene3D" id="2.60.40.10">
    <property type="entry name" value="Immunoglobulins"/>
    <property type="match status" value="1"/>
</dbReference>
<dbReference type="GO" id="GO:0002250">
    <property type="term" value="P:adaptive immune response"/>
    <property type="evidence" value="ECO:0007669"/>
    <property type="project" value="UniProtKB-KW"/>
</dbReference>
<dbReference type="PROSITE" id="PS50835">
    <property type="entry name" value="IG_LIKE"/>
    <property type="match status" value="1"/>
</dbReference>
<evidence type="ECO:0000256" key="5">
    <source>
        <dbReference type="ARBA" id="ARBA00043266"/>
    </source>
</evidence>
<evidence type="ECO:0000256" key="3">
    <source>
        <dbReference type="ARBA" id="ARBA00023170"/>
    </source>
</evidence>
<protein>
    <recommendedName>
        <fullName evidence="7">Ig-like domain-containing protein</fullName>
    </recommendedName>
</protein>
<dbReference type="InterPro" id="IPR013106">
    <property type="entry name" value="Ig_V-set"/>
</dbReference>
<keyword evidence="4" id="KW-0393">Immunoglobulin domain</keyword>
<reference evidence="8" key="3">
    <citation type="submission" date="2025-09" db="UniProtKB">
        <authorList>
            <consortium name="Ensembl"/>
        </authorList>
    </citation>
    <scope>IDENTIFICATION</scope>
</reference>
<dbReference type="Proteomes" id="UP000314983">
    <property type="component" value="Chromosome 18"/>
</dbReference>
<keyword evidence="6" id="KW-0472">Membrane</keyword>
<feature type="transmembrane region" description="Helical" evidence="6">
    <location>
        <begin position="7"/>
        <end position="28"/>
    </location>
</feature>
<keyword evidence="6" id="KW-1133">Transmembrane helix</keyword>
<proteinExistence type="predicted"/>
<accession>A0AAY5ESS9</accession>
<dbReference type="InterPro" id="IPR013783">
    <property type="entry name" value="Ig-like_fold"/>
</dbReference>
<dbReference type="InterPro" id="IPR036179">
    <property type="entry name" value="Ig-like_dom_sf"/>
</dbReference>
<feature type="domain" description="Ig-like" evidence="7">
    <location>
        <begin position="1"/>
        <end position="115"/>
    </location>
</feature>
<evidence type="ECO:0000256" key="4">
    <source>
        <dbReference type="ARBA" id="ARBA00023319"/>
    </source>
</evidence>
<evidence type="ECO:0000256" key="1">
    <source>
        <dbReference type="ARBA" id="ARBA00022729"/>
    </source>
</evidence>
<reference evidence="8" key="2">
    <citation type="submission" date="2025-08" db="UniProtKB">
        <authorList>
            <consortium name="Ensembl"/>
        </authorList>
    </citation>
    <scope>IDENTIFICATION</scope>
</reference>
<reference evidence="8 9" key="1">
    <citation type="submission" date="2020-05" db="EMBL/GenBank/DDBJ databases">
        <title>Electrophorus electricus (electric eel) genome, fEleEle1, primary haplotype.</title>
        <authorList>
            <person name="Myers G."/>
            <person name="Meyer A."/>
            <person name="Fedrigo O."/>
            <person name="Formenti G."/>
            <person name="Rhie A."/>
            <person name="Tracey A."/>
            <person name="Sims Y."/>
            <person name="Jarvis E.D."/>
        </authorList>
    </citation>
    <scope>NUCLEOTIDE SEQUENCE [LARGE SCALE GENOMIC DNA]</scope>
</reference>
<keyword evidence="9" id="KW-1185">Reference proteome</keyword>
<name>A0AAY5ESS9_ELEEL</name>
<dbReference type="PANTHER" id="PTHR19367">
    <property type="entry name" value="T-CELL RECEPTOR ALPHA CHAIN V REGION"/>
    <property type="match status" value="1"/>
</dbReference>
<evidence type="ECO:0000313" key="8">
    <source>
        <dbReference type="Ensembl" id="ENSEEEP00000059923.1"/>
    </source>
</evidence>
<evidence type="ECO:0000256" key="6">
    <source>
        <dbReference type="SAM" id="Phobius"/>
    </source>
</evidence>
<organism evidence="8 9">
    <name type="scientific">Electrophorus electricus</name>
    <name type="common">Electric eel</name>
    <name type="synonym">Gymnotus electricus</name>
    <dbReference type="NCBI Taxonomy" id="8005"/>
    <lineage>
        <taxon>Eukaryota</taxon>
        <taxon>Metazoa</taxon>
        <taxon>Chordata</taxon>
        <taxon>Craniata</taxon>
        <taxon>Vertebrata</taxon>
        <taxon>Euteleostomi</taxon>
        <taxon>Actinopterygii</taxon>
        <taxon>Neopterygii</taxon>
        <taxon>Teleostei</taxon>
        <taxon>Ostariophysi</taxon>
        <taxon>Gymnotiformes</taxon>
        <taxon>Gymnotoidei</taxon>
        <taxon>Gymnotidae</taxon>
        <taxon>Electrophorus</taxon>
    </lineage>
</organism>
<sequence length="155" mass="17694">GERSQNIITLTRPLIMFTITLLCVWLSLGEFRLNCLNYMNYITNLHWYQQYPQSKPEFLLYIFPSGTKKSDLPGVSVRVDKDQSRVDLLISSAAVSDSALYYCSAHLQHSTQNIIPLHHTVMTAVSQRRADFTQNNFLDCTTMAKNTSVDKAGHY</sequence>
<keyword evidence="6" id="KW-0812">Transmembrane</keyword>
<dbReference type="GO" id="GO:0042101">
    <property type="term" value="C:T cell receptor complex"/>
    <property type="evidence" value="ECO:0007669"/>
    <property type="project" value="UniProtKB-KW"/>
</dbReference>
<keyword evidence="1" id="KW-0732">Signal</keyword>
<evidence type="ECO:0000313" key="9">
    <source>
        <dbReference type="Proteomes" id="UP000314983"/>
    </source>
</evidence>
<dbReference type="PANTHER" id="PTHR19367:SF18">
    <property type="entry name" value="T CELL RECEPTOR ALPHA VARIABLE 16"/>
    <property type="match status" value="1"/>
</dbReference>
<dbReference type="InterPro" id="IPR007110">
    <property type="entry name" value="Ig-like_dom"/>
</dbReference>
<evidence type="ECO:0000259" key="7">
    <source>
        <dbReference type="PROSITE" id="PS50835"/>
    </source>
</evidence>
<keyword evidence="5" id="KW-1279">T cell receptor</keyword>
<dbReference type="Ensembl" id="ENSEEET00000065119.1">
    <property type="protein sequence ID" value="ENSEEEP00000059923.1"/>
    <property type="gene ID" value="ENSEEEG00000026349.1"/>
</dbReference>
<dbReference type="Pfam" id="PF07686">
    <property type="entry name" value="V-set"/>
    <property type="match status" value="1"/>
</dbReference>
<keyword evidence="3" id="KW-0675">Receptor</keyword>
<dbReference type="AlphaFoldDB" id="A0AAY5ESS9"/>